<evidence type="ECO:0008006" key="4">
    <source>
        <dbReference type="Google" id="ProtNLM"/>
    </source>
</evidence>
<keyword evidence="1" id="KW-0812">Transmembrane</keyword>
<dbReference type="Proteomes" id="UP000555448">
    <property type="component" value="Unassembled WGS sequence"/>
</dbReference>
<dbReference type="RefSeq" id="WP_184249377.1">
    <property type="nucleotide sequence ID" value="NZ_JACHLR010000023.1"/>
</dbReference>
<protein>
    <recommendedName>
        <fullName evidence="4">DUF3667 domain-containing protein</fullName>
    </recommendedName>
</protein>
<feature type="transmembrane region" description="Helical" evidence="1">
    <location>
        <begin position="252"/>
        <end position="277"/>
    </location>
</feature>
<comment type="caution">
    <text evidence="2">The sequence shown here is derived from an EMBL/GenBank/DDBJ whole genome shotgun (WGS) entry which is preliminary data.</text>
</comment>
<evidence type="ECO:0000313" key="3">
    <source>
        <dbReference type="Proteomes" id="UP000555448"/>
    </source>
</evidence>
<accession>A0A7W7KCZ5</accession>
<keyword evidence="1" id="KW-0472">Membrane</keyword>
<dbReference type="Pfam" id="PF12412">
    <property type="entry name" value="DUF3667"/>
    <property type="match status" value="1"/>
</dbReference>
<organism evidence="2 3">
    <name type="scientific">Novosphingobium chloroacetimidivorans</name>
    <dbReference type="NCBI Taxonomy" id="1428314"/>
    <lineage>
        <taxon>Bacteria</taxon>
        <taxon>Pseudomonadati</taxon>
        <taxon>Pseudomonadota</taxon>
        <taxon>Alphaproteobacteria</taxon>
        <taxon>Sphingomonadales</taxon>
        <taxon>Sphingomonadaceae</taxon>
        <taxon>Novosphingobium</taxon>
    </lineage>
</organism>
<reference evidence="2 3" key="1">
    <citation type="submission" date="2020-08" db="EMBL/GenBank/DDBJ databases">
        <title>Functional genomics of gut bacteria from endangered species of beetles.</title>
        <authorList>
            <person name="Carlos-Shanley C."/>
        </authorList>
    </citation>
    <scope>NUCLEOTIDE SEQUENCE [LARGE SCALE GENOMIC DNA]</scope>
    <source>
        <strain evidence="2 3">S00245</strain>
    </source>
</reference>
<feature type="transmembrane region" description="Helical" evidence="1">
    <location>
        <begin position="112"/>
        <end position="130"/>
    </location>
</feature>
<keyword evidence="1" id="KW-1133">Transmembrane helix</keyword>
<keyword evidence="3" id="KW-1185">Reference proteome</keyword>
<name>A0A7W7KCZ5_9SPHN</name>
<evidence type="ECO:0000256" key="1">
    <source>
        <dbReference type="SAM" id="Phobius"/>
    </source>
</evidence>
<feature type="transmembrane region" description="Helical" evidence="1">
    <location>
        <begin position="183"/>
        <end position="202"/>
    </location>
</feature>
<evidence type="ECO:0000313" key="2">
    <source>
        <dbReference type="EMBL" id="MBB4860501.1"/>
    </source>
</evidence>
<feature type="transmembrane region" description="Helical" evidence="1">
    <location>
        <begin position="222"/>
        <end position="240"/>
    </location>
</feature>
<dbReference type="AlphaFoldDB" id="A0A7W7KCZ5"/>
<sequence>MLILRRTAKAIRRATAPETAFIPDGPADLAWSDLAHCRNCGSPLDTPYCGSCGQKAARRLTWRAFIHETWERVRVFELQMLTTATRLLLSPGTVAREYVLGRRSANMHPLKLLVALVAVLVLMLAANRYFSRYAFTGDEVVNRMAERVMLYANWSFSLGIFAIFLGSWTVLRRRLGYNLVEHATLAIYCQSVTLGLVIINLLPTMIWRDPQFVMWHKAASQYYMFAIKFAVVAAGYKQFFLLDLRSEWARWLGALVVYAVTGWLLLRAYALAILWLVT</sequence>
<proteinExistence type="predicted"/>
<gene>
    <name evidence="2" type="ORF">HNO88_003845</name>
</gene>
<dbReference type="EMBL" id="JACHLR010000023">
    <property type="protein sequence ID" value="MBB4860501.1"/>
    <property type="molecule type" value="Genomic_DNA"/>
</dbReference>
<feature type="transmembrane region" description="Helical" evidence="1">
    <location>
        <begin position="150"/>
        <end position="171"/>
    </location>
</feature>
<dbReference type="InterPro" id="IPR022134">
    <property type="entry name" value="DUF3667"/>
</dbReference>